<dbReference type="InterPro" id="IPR023214">
    <property type="entry name" value="HAD_sf"/>
</dbReference>
<dbReference type="HOGENOM" id="CLU_089320_0_0_11"/>
<dbReference type="SFLD" id="SFLDS00003">
    <property type="entry name" value="Haloacid_Dehalogenase"/>
    <property type="match status" value="1"/>
</dbReference>
<keyword evidence="3" id="KW-1185">Reference proteome</keyword>
<dbReference type="Proteomes" id="UP000000485">
    <property type="component" value="Chromosome"/>
</dbReference>
<gene>
    <name evidence="2" type="ordered locus">Celgi_1721</name>
</gene>
<dbReference type="GO" id="GO:0016787">
    <property type="term" value="F:hydrolase activity"/>
    <property type="evidence" value="ECO:0007669"/>
    <property type="project" value="UniProtKB-KW"/>
</dbReference>
<dbReference type="SFLD" id="SFLDG01129">
    <property type="entry name" value="C1.5:_HAD__Beta-PGM__Phosphata"/>
    <property type="match status" value="1"/>
</dbReference>
<dbReference type="SUPFAM" id="SSF56784">
    <property type="entry name" value="HAD-like"/>
    <property type="match status" value="1"/>
</dbReference>
<dbReference type="InterPro" id="IPR036412">
    <property type="entry name" value="HAD-like_sf"/>
</dbReference>
<dbReference type="InterPro" id="IPR006439">
    <property type="entry name" value="HAD-SF_hydro_IA"/>
</dbReference>
<dbReference type="RefSeq" id="WP_013883751.1">
    <property type="nucleotide sequence ID" value="NC_015671.1"/>
</dbReference>
<dbReference type="InterPro" id="IPR051540">
    <property type="entry name" value="S-2-haloacid_dehalogenase"/>
</dbReference>
<evidence type="ECO:0000256" key="1">
    <source>
        <dbReference type="ARBA" id="ARBA00022801"/>
    </source>
</evidence>
<name>F8A676_CELGA</name>
<dbReference type="PANTHER" id="PTHR43316:SF8">
    <property type="entry name" value="HAD FAMILY HYDROLASE"/>
    <property type="match status" value="1"/>
</dbReference>
<sequence length="212" mass="22578">MPAPTLPPDLHAVVFDVGETLVDESRAWADLARAAGTTPFTLMAAIGATISQGRDHRDAWRLLGRTPPASAPDIRADDLYDDALGCLAAVRDAGLVVGVAGNQPAGAEEALRSAGVHVDFVATSATWGVAKPSAAFFERVAAACHVPAHQVLYVGDRLDNDVRAARAVGMRTAWLRRGPWAHVQPRRAEDHADLELTSLDLLARLVRDGGRR</sequence>
<dbReference type="EMBL" id="CP002665">
    <property type="protein sequence ID" value="AEI12232.1"/>
    <property type="molecule type" value="Genomic_DNA"/>
</dbReference>
<dbReference type="eggNOG" id="COG1011">
    <property type="taxonomic scope" value="Bacteria"/>
</dbReference>
<organism evidence="2 3">
    <name type="scientific">Cellulomonas gilvus (strain ATCC 13127 / NRRL B-14078)</name>
    <name type="common">Cellvibrio gilvus</name>
    <dbReference type="NCBI Taxonomy" id="593907"/>
    <lineage>
        <taxon>Bacteria</taxon>
        <taxon>Bacillati</taxon>
        <taxon>Actinomycetota</taxon>
        <taxon>Actinomycetes</taxon>
        <taxon>Micrococcales</taxon>
        <taxon>Cellulomonadaceae</taxon>
        <taxon>Cellulomonas</taxon>
    </lineage>
</organism>
<dbReference type="PANTHER" id="PTHR43316">
    <property type="entry name" value="HYDROLASE, HALOACID DELAHOGENASE-RELATED"/>
    <property type="match status" value="1"/>
</dbReference>
<evidence type="ECO:0000313" key="3">
    <source>
        <dbReference type="Proteomes" id="UP000000485"/>
    </source>
</evidence>
<accession>F8A676</accession>
<dbReference type="STRING" id="593907.Celgi_1721"/>
<reference evidence="3" key="1">
    <citation type="submission" date="2011-04" db="EMBL/GenBank/DDBJ databases">
        <title>Complete sequence of Cellvibrio gilvus ATCC 13127.</title>
        <authorList>
            <person name="Lucas S."/>
            <person name="Han J."/>
            <person name="Lapidus A."/>
            <person name="Cheng J.-F."/>
            <person name="Goodwin L."/>
            <person name="Pitluck S."/>
            <person name="Peters L."/>
            <person name="Munk A."/>
            <person name="Detter J.C."/>
            <person name="Han C."/>
            <person name="Tapia R."/>
            <person name="Land M."/>
            <person name="Hauser L."/>
            <person name="Kyrpides N."/>
            <person name="Ivanova N."/>
            <person name="Ovchinnikova G."/>
            <person name="Pagani I."/>
            <person name="Mead D."/>
            <person name="Brumm P."/>
            <person name="Woyke T."/>
        </authorList>
    </citation>
    <scope>NUCLEOTIDE SEQUENCE [LARGE SCALE GENOMIC DNA]</scope>
    <source>
        <strain evidence="3">ATCC 13127 / NRRL B-14078</strain>
    </source>
</reference>
<dbReference type="Pfam" id="PF00702">
    <property type="entry name" value="Hydrolase"/>
    <property type="match status" value="1"/>
</dbReference>
<dbReference type="AlphaFoldDB" id="F8A676"/>
<protein>
    <submittedName>
        <fullName evidence="2">HAD-superfamily hydrolase, subfamily IA, variant 1</fullName>
    </submittedName>
</protein>
<keyword evidence="1 2" id="KW-0378">Hydrolase</keyword>
<dbReference type="OrthoDB" id="9810501at2"/>
<proteinExistence type="predicted"/>
<dbReference type="Gene3D" id="3.40.50.1000">
    <property type="entry name" value="HAD superfamily/HAD-like"/>
    <property type="match status" value="1"/>
</dbReference>
<dbReference type="KEGG" id="cga:Celgi_1721"/>
<dbReference type="NCBIfam" id="TIGR01549">
    <property type="entry name" value="HAD-SF-IA-v1"/>
    <property type="match status" value="1"/>
</dbReference>
<evidence type="ECO:0000313" key="2">
    <source>
        <dbReference type="EMBL" id="AEI12232.1"/>
    </source>
</evidence>